<reference evidence="2 3" key="1">
    <citation type="submission" date="2024-03" db="EMBL/GenBank/DDBJ databases">
        <title>Novel species of the genus Variovorax.</title>
        <authorList>
            <person name="Liu Q."/>
            <person name="Xin Y.-H."/>
        </authorList>
    </citation>
    <scope>NUCLEOTIDE SEQUENCE [LARGE SCALE GENOMIC DNA]</scope>
    <source>
        <strain evidence="2 3">KACC 18900</strain>
    </source>
</reference>
<name>A0ABU8WMH1_9BURK</name>
<dbReference type="Proteomes" id="UP001385892">
    <property type="component" value="Unassembled WGS sequence"/>
</dbReference>
<proteinExistence type="predicted"/>
<protein>
    <submittedName>
        <fullName evidence="2">GNAT family N-acetyltransferase</fullName>
    </submittedName>
</protein>
<comment type="caution">
    <text evidence="2">The sequence shown here is derived from an EMBL/GenBank/DDBJ whole genome shotgun (WGS) entry which is preliminary data.</text>
</comment>
<evidence type="ECO:0000313" key="3">
    <source>
        <dbReference type="Proteomes" id="UP001385892"/>
    </source>
</evidence>
<sequence>MTPAPTAHIRDSRLTHEEAVAVAGIWRRAWSSARRDSVVLEPIGHWLARVKAEFGPPSELRLLEREKQVLGFMVLHTAHRYVAQLYVDRHVQGQGLGRKLIDEASRRMPEGWKLHVALDNVNAQHFYARCGLTPGAIDRHPGTGVPRVAYHCDPGNER</sequence>
<feature type="domain" description="N-acetyltransferase" evidence="1">
    <location>
        <begin position="9"/>
        <end position="155"/>
    </location>
</feature>
<dbReference type="CDD" id="cd04301">
    <property type="entry name" value="NAT_SF"/>
    <property type="match status" value="1"/>
</dbReference>
<dbReference type="Pfam" id="PF00583">
    <property type="entry name" value="Acetyltransf_1"/>
    <property type="match status" value="1"/>
</dbReference>
<dbReference type="PROSITE" id="PS51186">
    <property type="entry name" value="GNAT"/>
    <property type="match status" value="1"/>
</dbReference>
<dbReference type="SUPFAM" id="SSF55729">
    <property type="entry name" value="Acyl-CoA N-acyltransferases (Nat)"/>
    <property type="match status" value="1"/>
</dbReference>
<dbReference type="RefSeq" id="WP_340343847.1">
    <property type="nucleotide sequence ID" value="NZ_JBBKZT010000008.1"/>
</dbReference>
<evidence type="ECO:0000259" key="1">
    <source>
        <dbReference type="PROSITE" id="PS51186"/>
    </source>
</evidence>
<gene>
    <name evidence="2" type="ORF">WKW82_18855</name>
</gene>
<dbReference type="Gene3D" id="3.40.630.30">
    <property type="match status" value="1"/>
</dbReference>
<dbReference type="InterPro" id="IPR000182">
    <property type="entry name" value="GNAT_dom"/>
</dbReference>
<accession>A0ABU8WMH1</accession>
<dbReference type="EMBL" id="JBBKZT010000008">
    <property type="protein sequence ID" value="MEJ8848725.1"/>
    <property type="molecule type" value="Genomic_DNA"/>
</dbReference>
<keyword evidence="3" id="KW-1185">Reference proteome</keyword>
<evidence type="ECO:0000313" key="2">
    <source>
        <dbReference type="EMBL" id="MEJ8848725.1"/>
    </source>
</evidence>
<organism evidence="2 3">
    <name type="scientific">Variovorax rhizosphaerae</name>
    <dbReference type="NCBI Taxonomy" id="1836200"/>
    <lineage>
        <taxon>Bacteria</taxon>
        <taxon>Pseudomonadati</taxon>
        <taxon>Pseudomonadota</taxon>
        <taxon>Betaproteobacteria</taxon>
        <taxon>Burkholderiales</taxon>
        <taxon>Comamonadaceae</taxon>
        <taxon>Variovorax</taxon>
    </lineage>
</organism>
<dbReference type="InterPro" id="IPR016181">
    <property type="entry name" value="Acyl_CoA_acyltransferase"/>
</dbReference>